<organism evidence="2 3">
    <name type="scientific">Blastomonas fulva</name>
    <dbReference type="NCBI Taxonomy" id="1550728"/>
    <lineage>
        <taxon>Bacteria</taxon>
        <taxon>Pseudomonadati</taxon>
        <taxon>Pseudomonadota</taxon>
        <taxon>Alphaproteobacteria</taxon>
        <taxon>Sphingomonadales</taxon>
        <taxon>Sphingomonadaceae</taxon>
        <taxon>Blastomonas</taxon>
    </lineage>
</organism>
<evidence type="ECO:0000259" key="1">
    <source>
        <dbReference type="Pfam" id="PF00814"/>
    </source>
</evidence>
<dbReference type="Gene3D" id="3.30.420.40">
    <property type="match status" value="2"/>
</dbReference>
<dbReference type="InterPro" id="IPR022496">
    <property type="entry name" value="T6A_TsaB"/>
</dbReference>
<keyword evidence="3" id="KW-1185">Reference proteome</keyword>
<evidence type="ECO:0000313" key="2">
    <source>
        <dbReference type="EMBL" id="ASR50759.1"/>
    </source>
</evidence>
<dbReference type="GeneID" id="303484756"/>
<dbReference type="Proteomes" id="UP000258016">
    <property type="component" value="Chromosome"/>
</dbReference>
<dbReference type="Pfam" id="PF00814">
    <property type="entry name" value="TsaD"/>
    <property type="match status" value="1"/>
</dbReference>
<dbReference type="SUPFAM" id="SSF53067">
    <property type="entry name" value="Actin-like ATPase domain"/>
    <property type="match status" value="1"/>
</dbReference>
<name>A0ABM6M4A2_9SPHN</name>
<evidence type="ECO:0000313" key="3">
    <source>
        <dbReference type="Proteomes" id="UP000258016"/>
    </source>
</evidence>
<gene>
    <name evidence="2" type="ORF">B5J99_04110</name>
</gene>
<reference evidence="2 3" key="1">
    <citation type="submission" date="2017-03" db="EMBL/GenBank/DDBJ databases">
        <title>Complete genome sequence of Blastomonas fulva degrading microcsystin LR.</title>
        <authorList>
            <person name="Lee H.-g."/>
            <person name="Jin L."/>
            <person name="oh H.-M."/>
        </authorList>
    </citation>
    <scope>NUCLEOTIDE SEQUENCE [LARGE SCALE GENOMIC DNA]</scope>
    <source>
        <strain evidence="2 3">T2</strain>
    </source>
</reference>
<feature type="domain" description="Gcp-like" evidence="1">
    <location>
        <begin position="37"/>
        <end position="127"/>
    </location>
</feature>
<dbReference type="EMBL" id="CP020083">
    <property type="protein sequence ID" value="ASR50759.1"/>
    <property type="molecule type" value="Genomic_DNA"/>
</dbReference>
<dbReference type="InterPro" id="IPR043129">
    <property type="entry name" value="ATPase_NBD"/>
</dbReference>
<proteinExistence type="predicted"/>
<dbReference type="NCBIfam" id="TIGR03725">
    <property type="entry name" value="T6A_YeaZ"/>
    <property type="match status" value="1"/>
</dbReference>
<sequence length="220" mass="21917">MAPEPDTLLVIDTATEACSVALFDRGALIASDHAVMGRGHAERLVPMIARLPGKGRAAAVLVNCGPGSFTGVRVGLAAARALGLAWKVPVSGYSTLSLVAAMALAEAADGAGVDVAMTGGHGEYFVQGFDARGVATGALASLRPEAAAAACTRMHVAGSMAHALVAARGFGTAQPMLPDARSALLLAPDARTLAADPVYGRGADAKPMAVQPSAPAVAPV</sequence>
<dbReference type="RefSeq" id="WP_117351571.1">
    <property type="nucleotide sequence ID" value="NZ_CP020083.1"/>
</dbReference>
<protein>
    <submittedName>
        <fullName evidence="2">tRNA (Adenosine(37)-N6)-threonylcarbamoyltransferase complex dimerization subunit type 1 TsaB</fullName>
    </submittedName>
</protein>
<accession>A0ABM6M4A2</accession>
<dbReference type="InterPro" id="IPR000905">
    <property type="entry name" value="Gcp-like_dom"/>
</dbReference>